<proteinExistence type="predicted"/>
<dbReference type="AlphaFoldDB" id="A0A151IZW2"/>
<keyword evidence="2" id="KW-1185">Reference proteome</keyword>
<evidence type="ECO:0000313" key="2">
    <source>
        <dbReference type="Proteomes" id="UP000078492"/>
    </source>
</evidence>
<name>A0A151IZW2_9HYME</name>
<dbReference type="EMBL" id="KQ980663">
    <property type="protein sequence ID" value="KYN14656.1"/>
    <property type="molecule type" value="Genomic_DNA"/>
</dbReference>
<accession>A0A151IZW2</accession>
<gene>
    <name evidence="1" type="ORF">ALC57_13135</name>
</gene>
<organism evidence="1 2">
    <name type="scientific">Trachymyrmex cornetzi</name>
    <dbReference type="NCBI Taxonomy" id="471704"/>
    <lineage>
        <taxon>Eukaryota</taxon>
        <taxon>Metazoa</taxon>
        <taxon>Ecdysozoa</taxon>
        <taxon>Arthropoda</taxon>
        <taxon>Hexapoda</taxon>
        <taxon>Insecta</taxon>
        <taxon>Pterygota</taxon>
        <taxon>Neoptera</taxon>
        <taxon>Endopterygota</taxon>
        <taxon>Hymenoptera</taxon>
        <taxon>Apocrita</taxon>
        <taxon>Aculeata</taxon>
        <taxon>Formicoidea</taxon>
        <taxon>Formicidae</taxon>
        <taxon>Myrmicinae</taxon>
        <taxon>Trachymyrmex</taxon>
    </lineage>
</organism>
<dbReference type="STRING" id="471704.A0A151IZW2"/>
<dbReference type="Proteomes" id="UP000078492">
    <property type="component" value="Unassembled WGS sequence"/>
</dbReference>
<protein>
    <submittedName>
        <fullName evidence="1">Uncharacterized protein</fullName>
    </submittedName>
</protein>
<sequence>MEIATLNTKYLTRSPLKVKVIRVDSPSLFWVQLNNSQEDFEDMMEDLAYRMKRRKVREMPLCHYLCCITESPDEELSTPVQAEDQWNAYRYLRNLRCVIVLEECRVYQHNSSFIKICNDCYEREATKYKKQFLPVFSHSLTHQSTVHNQTRCTTCNKPIACIQPAEDCLSCIESFIQADKAHLDPGWGVPSVSSI</sequence>
<reference evidence="1 2" key="1">
    <citation type="submission" date="2015-09" db="EMBL/GenBank/DDBJ databases">
        <title>Trachymyrmex cornetzi WGS genome.</title>
        <authorList>
            <person name="Nygaard S."/>
            <person name="Hu H."/>
            <person name="Boomsma J."/>
            <person name="Zhang G."/>
        </authorList>
    </citation>
    <scope>NUCLEOTIDE SEQUENCE [LARGE SCALE GENOMIC DNA]</scope>
    <source>
        <strain evidence="1">Tcor2-1</strain>
        <tissue evidence="1">Whole body</tissue>
    </source>
</reference>
<evidence type="ECO:0000313" key="1">
    <source>
        <dbReference type="EMBL" id="KYN14656.1"/>
    </source>
</evidence>